<proteinExistence type="inferred from homology"/>
<evidence type="ECO:0000313" key="8">
    <source>
        <dbReference type="Proteomes" id="UP001567538"/>
    </source>
</evidence>
<feature type="compositionally biased region" description="Polar residues" evidence="6">
    <location>
        <begin position="9"/>
        <end position="26"/>
    </location>
</feature>
<organism evidence="7 8">
    <name type="scientific">Salvia divinorum</name>
    <name type="common">Maria pastora</name>
    <name type="synonym">Diviner's sage</name>
    <dbReference type="NCBI Taxonomy" id="28513"/>
    <lineage>
        <taxon>Eukaryota</taxon>
        <taxon>Viridiplantae</taxon>
        <taxon>Streptophyta</taxon>
        <taxon>Embryophyta</taxon>
        <taxon>Tracheophyta</taxon>
        <taxon>Spermatophyta</taxon>
        <taxon>Magnoliopsida</taxon>
        <taxon>eudicotyledons</taxon>
        <taxon>Gunneridae</taxon>
        <taxon>Pentapetalae</taxon>
        <taxon>asterids</taxon>
        <taxon>lamiids</taxon>
        <taxon>Lamiales</taxon>
        <taxon>Lamiaceae</taxon>
        <taxon>Nepetoideae</taxon>
        <taxon>Mentheae</taxon>
        <taxon>Salviinae</taxon>
        <taxon>Salvia</taxon>
        <taxon>Salvia subgen. Calosphace</taxon>
    </lineage>
</organism>
<feature type="region of interest" description="Disordered" evidence="6">
    <location>
        <begin position="1106"/>
        <end position="1174"/>
    </location>
</feature>
<feature type="compositionally biased region" description="Polar residues" evidence="6">
    <location>
        <begin position="1053"/>
        <end position="1079"/>
    </location>
</feature>
<dbReference type="AlphaFoldDB" id="A0ABD1I890"/>
<keyword evidence="8" id="KW-1185">Reference proteome</keyword>
<feature type="compositionally biased region" description="Polar residues" evidence="6">
    <location>
        <begin position="1106"/>
        <end position="1117"/>
    </location>
</feature>
<comment type="subcellular location">
    <subcellularLocation>
        <location evidence="3">Nucleus lamina</location>
    </subcellularLocation>
</comment>
<sequence>MFTPKRQWQGPSRTPWSESRKANPTTGKDKLVSFIDDPAPPPPPRGLLIDNGDRAETENMDDWRRFREVGLLDEAALERRDREALLEKAQRLERELHDYQYNMGLLLIENKEWTSKHEEVHQSLLEVQELLKREKTTHLIAVTQVEERETNLRKALEVERQCVAELERSLREIHAEHDKIKITSDTKLANANNLVAGIQDRSLEVQQRLLAADAKLAEASRKSLEMERKLQEVDTRESVLKRERMSFISERDAHEATFVKHKEDMREWERKLQEGEERLCQNRRHINEREEKLVELNRMLKQRESEFAEEQKRVELLNLNLKNKEDEVNKKLSELIEKEEKAEARRSNLEMKEKDLSALTEKLSERERVEIQNLVDEHRAAFEIKKQDLEVELEYKRKLLEDELRVKTDELVKKVNEISHMTEKLKKQEQALEKKSERVKEKEKDCDVMLKGLKEKDKALKLEEKNLNSLRQEIVSEKETLQSLKDELEKMKAEVSQTELQILDETEKLRITEEEREKHNHLIHELKQEIQRYNHQKDLLCKERDDLKLDRKRFEEEWEVLDEKRTEVTRELQQLDEDKKTFDKFKHSLEKKLEEDKIATENYIKREMETLRLEKESFAATKKHEQSMLSEKAQHEHNKLLHDFETRKRDLEAEMQDKQEEFEKSLQDRERAFEDKIERERSNISHLKDVADKEMENMRSERSRLETDRENIALNKKQLEEQQLEMQNDINELGVLSKKLKSRRQQFINERSRFVSFLERIKSCPNCGDMAQDYMLADILITELDENEASPLRAMGEQVLEKVATYEMKANRTPGENDEKSPDSGGRISWLLRKCTPRVFKLSPTKKVQNMPSQNLDQALSDTLISAAQNVREPSMPVRAATQSDAPEIGRAEPEVSEDSKYSEMTNRRRKSARKPRDGIHRTRSVKAVVEDAEAFLKRTSKDGEQNNDTPTSVNEESRGDSSLAGKGAGSVRRKRTRAASSKMSDGDESDGQSVSLSVGGRKKRQQTAAPVVQDAVKSRYNLRRHTGKGKGIAASTDTEKRPDKEAGDAATSLDNEITSTPTEEVASQNGSPDDSAQVESYKRVQTKTVMVDRVVRFVPSEATIDENSNAVKSTKNMEIVSEEVNGTPEYNDEVEHNSPLREEEEEEEEDDDEDDDNPGEASVPRKLWKFFTS</sequence>
<keyword evidence="2" id="KW-0539">Nucleus</keyword>
<dbReference type="EMBL" id="JBEAFC010000003">
    <property type="protein sequence ID" value="KAL1564906.1"/>
    <property type="molecule type" value="Genomic_DNA"/>
</dbReference>
<feature type="coiled-coil region" evidence="5">
    <location>
        <begin position="641"/>
        <end position="736"/>
    </location>
</feature>
<feature type="coiled-coil region" evidence="5">
    <location>
        <begin position="216"/>
        <end position="369"/>
    </location>
</feature>
<feature type="compositionally biased region" description="Basic and acidic residues" evidence="6">
    <location>
        <begin position="935"/>
        <end position="945"/>
    </location>
</feature>
<protein>
    <submittedName>
        <fullName evidence="7">Nuclear matrix constituent protein 1-like</fullName>
    </submittedName>
</protein>
<feature type="coiled-coil region" evidence="5">
    <location>
        <begin position="411"/>
        <end position="564"/>
    </location>
</feature>
<evidence type="ECO:0000256" key="2">
    <source>
        <dbReference type="ARBA" id="ARBA00023242"/>
    </source>
</evidence>
<evidence type="ECO:0000256" key="6">
    <source>
        <dbReference type="SAM" id="MobiDB-lite"/>
    </source>
</evidence>
<comment type="caution">
    <text evidence="7">The sequence shown here is derived from an EMBL/GenBank/DDBJ whole genome shotgun (WGS) entry which is preliminary data.</text>
</comment>
<reference evidence="7 8" key="1">
    <citation type="submission" date="2024-06" db="EMBL/GenBank/DDBJ databases">
        <title>A chromosome level genome sequence of Diviner's sage (Salvia divinorum).</title>
        <authorList>
            <person name="Ford S.A."/>
            <person name="Ro D.-K."/>
            <person name="Ness R.W."/>
            <person name="Phillips M.A."/>
        </authorList>
    </citation>
    <scope>NUCLEOTIDE SEQUENCE [LARGE SCALE GENOMIC DNA]</scope>
    <source>
        <strain evidence="7">SAF-2024a</strain>
        <tissue evidence="7">Leaf</tissue>
    </source>
</reference>
<dbReference type="Proteomes" id="UP001567538">
    <property type="component" value="Unassembled WGS sequence"/>
</dbReference>
<evidence type="ECO:0000313" key="7">
    <source>
        <dbReference type="EMBL" id="KAL1564906.1"/>
    </source>
</evidence>
<gene>
    <name evidence="7" type="ORF">AAHA92_07189</name>
</gene>
<evidence type="ECO:0000256" key="5">
    <source>
        <dbReference type="SAM" id="Coils"/>
    </source>
</evidence>
<dbReference type="PANTHER" id="PTHR31908">
    <property type="entry name" value="PROTEIN CROWDED NUCLEI 4"/>
    <property type="match status" value="1"/>
</dbReference>
<name>A0ABD1I890_SALDI</name>
<accession>A0ABD1I890</accession>
<evidence type="ECO:0000256" key="1">
    <source>
        <dbReference type="ARBA" id="ARBA00023054"/>
    </source>
</evidence>
<evidence type="ECO:0000256" key="3">
    <source>
        <dbReference type="ARBA" id="ARBA00024186"/>
    </source>
</evidence>
<comment type="similarity">
    <text evidence="4">Belongs to the CRWN family.</text>
</comment>
<feature type="compositionally biased region" description="Basic and acidic residues" evidence="6">
    <location>
        <begin position="888"/>
        <end position="902"/>
    </location>
</feature>
<evidence type="ECO:0000256" key="4">
    <source>
        <dbReference type="ARBA" id="ARBA00024208"/>
    </source>
</evidence>
<dbReference type="GO" id="GO:0005652">
    <property type="term" value="C:nuclear lamina"/>
    <property type="evidence" value="ECO:0007669"/>
    <property type="project" value="UniProtKB-SubCell"/>
</dbReference>
<dbReference type="InterPro" id="IPR040418">
    <property type="entry name" value="CRWN"/>
</dbReference>
<feature type="region of interest" description="Disordered" evidence="6">
    <location>
        <begin position="870"/>
        <end position="1086"/>
    </location>
</feature>
<feature type="region of interest" description="Disordered" evidence="6">
    <location>
        <begin position="1"/>
        <end position="52"/>
    </location>
</feature>
<dbReference type="PANTHER" id="PTHR31908:SF9">
    <property type="entry name" value="PROTEIN CROWDED NUCLEI 3"/>
    <property type="match status" value="1"/>
</dbReference>
<keyword evidence="1 5" id="KW-0175">Coiled coil</keyword>
<feature type="compositionally biased region" description="Acidic residues" evidence="6">
    <location>
        <begin position="1143"/>
        <end position="1159"/>
    </location>
</feature>
<feature type="coiled-coil region" evidence="5">
    <location>
        <begin position="72"/>
        <end position="102"/>
    </location>
</feature>
<feature type="compositionally biased region" description="Basic and acidic residues" evidence="6">
    <location>
        <begin position="1038"/>
        <end position="1048"/>
    </location>
</feature>